<dbReference type="AlphaFoldDB" id="X1FBB7"/>
<protein>
    <submittedName>
        <fullName evidence="1">Uncharacterized protein</fullName>
    </submittedName>
</protein>
<name>X1FBB7_9ZZZZ</name>
<evidence type="ECO:0000313" key="1">
    <source>
        <dbReference type="EMBL" id="GAH42931.1"/>
    </source>
</evidence>
<comment type="caution">
    <text evidence="1">The sequence shown here is derived from an EMBL/GenBank/DDBJ whole genome shotgun (WGS) entry which is preliminary data.</text>
</comment>
<accession>X1FBB7</accession>
<reference evidence="1" key="1">
    <citation type="journal article" date="2014" name="Front. Microbiol.">
        <title>High frequency of phylogenetically diverse reductive dehalogenase-homologous genes in deep subseafloor sedimentary metagenomes.</title>
        <authorList>
            <person name="Kawai M."/>
            <person name="Futagami T."/>
            <person name="Toyoda A."/>
            <person name="Takaki Y."/>
            <person name="Nishi S."/>
            <person name="Hori S."/>
            <person name="Arai W."/>
            <person name="Tsubouchi T."/>
            <person name="Morono Y."/>
            <person name="Uchiyama I."/>
            <person name="Ito T."/>
            <person name="Fujiyama A."/>
            <person name="Inagaki F."/>
            <person name="Takami H."/>
        </authorList>
    </citation>
    <scope>NUCLEOTIDE SEQUENCE</scope>
    <source>
        <strain evidence="1">Expedition CK06-06</strain>
    </source>
</reference>
<feature type="non-terminal residue" evidence="1">
    <location>
        <position position="1"/>
    </location>
</feature>
<sequence length="211" mass="24633">HIVDLGVRVWNDLNISSELTKNGIYLQAMMMERDAIETIAIIEYLHSFPKEAEGWWKAGTRKERLRFSLNTIKDHIKDGQKYKDAWDSLSSYIHPNGRATPVYAADKPYYGHNLFLGGFYYPGSVSSDFCIQLGLCIDLLERLRDWYENELEFPDELSKEIDILREEYNTQVDSLEKRTESEKREVVDKVVSTRLSEDKIIEWFKSLGNLP</sequence>
<proteinExistence type="predicted"/>
<gene>
    <name evidence="1" type="ORF">S03H2_19007</name>
</gene>
<organism evidence="1">
    <name type="scientific">marine sediment metagenome</name>
    <dbReference type="NCBI Taxonomy" id="412755"/>
    <lineage>
        <taxon>unclassified sequences</taxon>
        <taxon>metagenomes</taxon>
        <taxon>ecological metagenomes</taxon>
    </lineage>
</organism>
<dbReference type="EMBL" id="BARU01009898">
    <property type="protein sequence ID" value="GAH42931.1"/>
    <property type="molecule type" value="Genomic_DNA"/>
</dbReference>